<name>A0A0H5QPK6_9EUKA</name>
<reference evidence="5" key="1">
    <citation type="submission" date="2015-04" db="EMBL/GenBank/DDBJ databases">
        <title>The genome sequence of the plant pathogenic Rhizarian Plasmodiophora brassicae reveals insights in its biotrophic life cycle and the origin of chitin synthesis.</title>
        <authorList>
            <person name="Schwelm A."/>
            <person name="Fogelqvist J."/>
            <person name="Knaust A."/>
            <person name="Julke S."/>
            <person name="Lilja T."/>
            <person name="Dhandapani V."/>
            <person name="Bonilla-Rosso G."/>
            <person name="Karlsson M."/>
            <person name="Shevchenko A."/>
            <person name="Choi S.R."/>
            <person name="Kim H.G."/>
            <person name="Park J.Y."/>
            <person name="Lim Y.P."/>
            <person name="Ludwig-Muller J."/>
            <person name="Dixelius C."/>
        </authorList>
    </citation>
    <scope>NUCLEOTIDE SEQUENCE</scope>
    <source>
        <tissue evidence="5">Potato root galls</tissue>
    </source>
</reference>
<feature type="transmembrane region" description="Helical" evidence="3">
    <location>
        <begin position="97"/>
        <end position="119"/>
    </location>
</feature>
<dbReference type="InterPro" id="IPR001452">
    <property type="entry name" value="SH3_domain"/>
</dbReference>
<dbReference type="PROSITE" id="PS50002">
    <property type="entry name" value="SH3"/>
    <property type="match status" value="1"/>
</dbReference>
<evidence type="ECO:0000256" key="1">
    <source>
        <dbReference type="ARBA" id="ARBA00022443"/>
    </source>
</evidence>
<dbReference type="EMBL" id="HACM01003100">
    <property type="protein sequence ID" value="CRZ03542.1"/>
    <property type="molecule type" value="Transcribed_RNA"/>
</dbReference>
<evidence type="ECO:0000256" key="3">
    <source>
        <dbReference type="SAM" id="Phobius"/>
    </source>
</evidence>
<dbReference type="InterPro" id="IPR036028">
    <property type="entry name" value="SH3-like_dom_sf"/>
</dbReference>
<feature type="transmembrane region" description="Helical" evidence="3">
    <location>
        <begin position="125"/>
        <end position="144"/>
    </location>
</feature>
<dbReference type="Gene3D" id="2.30.30.40">
    <property type="entry name" value="SH3 Domains"/>
    <property type="match status" value="1"/>
</dbReference>
<keyword evidence="1 2" id="KW-0728">SH3 domain</keyword>
<keyword evidence="3" id="KW-1133">Transmembrane helix</keyword>
<evidence type="ECO:0000313" key="5">
    <source>
        <dbReference type="EMBL" id="CRZ03542.1"/>
    </source>
</evidence>
<keyword evidence="3" id="KW-0472">Membrane</keyword>
<keyword evidence="3" id="KW-0812">Transmembrane</keyword>
<protein>
    <recommendedName>
        <fullName evidence="4">SH3 domain-containing protein</fullName>
    </recommendedName>
</protein>
<evidence type="ECO:0000256" key="2">
    <source>
        <dbReference type="PROSITE-ProRule" id="PRU00192"/>
    </source>
</evidence>
<dbReference type="AlphaFoldDB" id="A0A0H5QPK6"/>
<dbReference type="Pfam" id="PF07653">
    <property type="entry name" value="SH3_2"/>
    <property type="match status" value="1"/>
</dbReference>
<dbReference type="SUPFAM" id="SSF50044">
    <property type="entry name" value="SH3-domain"/>
    <property type="match status" value="1"/>
</dbReference>
<proteinExistence type="predicted"/>
<evidence type="ECO:0000259" key="4">
    <source>
        <dbReference type="PROSITE" id="PS50002"/>
    </source>
</evidence>
<organism evidence="5">
    <name type="scientific">Spongospora subterranea</name>
    <dbReference type="NCBI Taxonomy" id="70186"/>
    <lineage>
        <taxon>Eukaryota</taxon>
        <taxon>Sar</taxon>
        <taxon>Rhizaria</taxon>
        <taxon>Endomyxa</taxon>
        <taxon>Phytomyxea</taxon>
        <taxon>Plasmodiophorida</taxon>
        <taxon>Plasmodiophoridae</taxon>
        <taxon>Spongospora</taxon>
    </lineage>
</organism>
<feature type="domain" description="SH3" evidence="4">
    <location>
        <begin position="1"/>
        <end position="62"/>
    </location>
</feature>
<sequence>MSQLADVGFSYKPNRKNELVLNIGDVVQVDHQGPDGWGFGKIQNSNQRPGFFPLKSVVMRGPSDQPLQSMGFEKFIDPEIVAASSEIQISSTRYGMWATNMTIGSAISLIGSSTVIFYWLFSNAILYSTWDLVICLYGIVAGAGI</sequence>
<accession>A0A0H5QPK6</accession>
<feature type="non-terminal residue" evidence="5">
    <location>
        <position position="145"/>
    </location>
</feature>